<dbReference type="Proteomes" id="UP000078200">
    <property type="component" value="Unassembled WGS sequence"/>
</dbReference>
<dbReference type="AlphaFoldDB" id="A0A1A9URY4"/>
<dbReference type="EnsemblMetazoa" id="GAUT013399-RA">
    <property type="protein sequence ID" value="GAUT013399-PA"/>
    <property type="gene ID" value="GAUT013399"/>
</dbReference>
<dbReference type="VEuPathDB" id="VectorBase:GAUT013399"/>
<reference evidence="1" key="1">
    <citation type="submission" date="2020-05" db="UniProtKB">
        <authorList>
            <consortium name="EnsemblMetazoa"/>
        </authorList>
    </citation>
    <scope>IDENTIFICATION</scope>
    <source>
        <strain evidence="1">TTRI</strain>
    </source>
</reference>
<keyword evidence="2" id="KW-1185">Reference proteome</keyword>
<dbReference type="InterPro" id="IPR023214">
    <property type="entry name" value="HAD_sf"/>
</dbReference>
<dbReference type="Gene3D" id="3.40.50.1000">
    <property type="entry name" value="HAD superfamily/HAD-like"/>
    <property type="match status" value="2"/>
</dbReference>
<proteinExistence type="predicted"/>
<evidence type="ECO:0000313" key="1">
    <source>
        <dbReference type="EnsemblMetazoa" id="GAUT013399-PA"/>
    </source>
</evidence>
<dbReference type="STRING" id="7395.A0A1A9URY4"/>
<protein>
    <submittedName>
        <fullName evidence="1">Uncharacterized protein</fullName>
    </submittedName>
</protein>
<organism evidence="1 2">
    <name type="scientific">Glossina austeni</name>
    <name type="common">Savannah tsetse fly</name>
    <dbReference type="NCBI Taxonomy" id="7395"/>
    <lineage>
        <taxon>Eukaryota</taxon>
        <taxon>Metazoa</taxon>
        <taxon>Ecdysozoa</taxon>
        <taxon>Arthropoda</taxon>
        <taxon>Hexapoda</taxon>
        <taxon>Insecta</taxon>
        <taxon>Pterygota</taxon>
        <taxon>Neoptera</taxon>
        <taxon>Endopterygota</taxon>
        <taxon>Diptera</taxon>
        <taxon>Brachycera</taxon>
        <taxon>Muscomorpha</taxon>
        <taxon>Hippoboscoidea</taxon>
        <taxon>Glossinidae</taxon>
        <taxon>Glossina</taxon>
    </lineage>
</organism>
<accession>A0A1A9URY4</accession>
<sequence>MGGWEDGRSKNLQKYKQSCTQLLKLSKKEARGTIDTTETLVCDAESEELSVSYGFQINIENILTTAHTLARYLKDLKFFKILYIIGKEGIAQELDPVDIKHTKAGPDILNCTRTRIH</sequence>
<evidence type="ECO:0000313" key="2">
    <source>
        <dbReference type="Proteomes" id="UP000078200"/>
    </source>
</evidence>
<name>A0A1A9URY4_GLOAU</name>